<proteinExistence type="predicted"/>
<accession>A0A811U2W6</accession>
<dbReference type="EMBL" id="CAJHJT010000001">
    <property type="protein sequence ID" value="CAD6992730.1"/>
    <property type="molecule type" value="Genomic_DNA"/>
</dbReference>
<sequence>MSFGWRVVILPPKSWQFQLDAEEQATQCFPLLVAFSLQRNLVHANSANSNNTINNKLVFEAQQPGDGITPGACKENLLLSVAAAAATTHSLTRSLPSTTY</sequence>
<reference evidence="1" key="1">
    <citation type="submission" date="2020-11" db="EMBL/GenBank/DDBJ databases">
        <authorList>
            <person name="Whitehead M."/>
        </authorList>
    </citation>
    <scope>NUCLEOTIDE SEQUENCE</scope>
    <source>
        <strain evidence="1">EGII</strain>
    </source>
</reference>
<evidence type="ECO:0000313" key="1">
    <source>
        <dbReference type="EMBL" id="CAD6992730.1"/>
    </source>
</evidence>
<organism evidence="1 2">
    <name type="scientific">Ceratitis capitata</name>
    <name type="common">Mediterranean fruit fly</name>
    <name type="synonym">Tephritis capitata</name>
    <dbReference type="NCBI Taxonomy" id="7213"/>
    <lineage>
        <taxon>Eukaryota</taxon>
        <taxon>Metazoa</taxon>
        <taxon>Ecdysozoa</taxon>
        <taxon>Arthropoda</taxon>
        <taxon>Hexapoda</taxon>
        <taxon>Insecta</taxon>
        <taxon>Pterygota</taxon>
        <taxon>Neoptera</taxon>
        <taxon>Endopterygota</taxon>
        <taxon>Diptera</taxon>
        <taxon>Brachycera</taxon>
        <taxon>Muscomorpha</taxon>
        <taxon>Tephritoidea</taxon>
        <taxon>Tephritidae</taxon>
        <taxon>Ceratitis</taxon>
        <taxon>Ceratitis</taxon>
    </lineage>
</organism>
<evidence type="ECO:0000313" key="2">
    <source>
        <dbReference type="Proteomes" id="UP000606786"/>
    </source>
</evidence>
<dbReference type="Proteomes" id="UP000606786">
    <property type="component" value="Unassembled WGS sequence"/>
</dbReference>
<comment type="caution">
    <text evidence="1">The sequence shown here is derived from an EMBL/GenBank/DDBJ whole genome shotgun (WGS) entry which is preliminary data.</text>
</comment>
<keyword evidence="2" id="KW-1185">Reference proteome</keyword>
<protein>
    <submittedName>
        <fullName evidence="1">(Mediterranean fruit fly) hypothetical protein</fullName>
    </submittedName>
</protein>
<gene>
    <name evidence="1" type="ORF">CCAP1982_LOCUS1575</name>
</gene>
<dbReference type="AlphaFoldDB" id="A0A811U2W6"/>
<name>A0A811U2W6_CERCA</name>